<evidence type="ECO:0000256" key="4">
    <source>
        <dbReference type="ARBA" id="ARBA00022741"/>
    </source>
</evidence>
<dbReference type="InterPro" id="IPR014729">
    <property type="entry name" value="Rossmann-like_a/b/a_fold"/>
</dbReference>
<dbReference type="EC" id="6.1.1.2" evidence="2 9"/>
<keyword evidence="4 10" id="KW-0547">Nucleotide-binding</keyword>
<evidence type="ECO:0000256" key="10">
    <source>
        <dbReference type="RuleBase" id="RU363036"/>
    </source>
</evidence>
<organism evidence="11 12">
    <name type="scientific">Mariniflexile fucanivorans</name>
    <dbReference type="NCBI Taxonomy" id="264023"/>
    <lineage>
        <taxon>Bacteria</taxon>
        <taxon>Pseudomonadati</taxon>
        <taxon>Bacteroidota</taxon>
        <taxon>Flavobacteriia</taxon>
        <taxon>Flavobacteriales</taxon>
        <taxon>Flavobacteriaceae</taxon>
        <taxon>Mariniflexile</taxon>
    </lineage>
</organism>
<evidence type="ECO:0000256" key="1">
    <source>
        <dbReference type="ARBA" id="ARBA00005594"/>
    </source>
</evidence>
<accession>A0A4R1RS63</accession>
<protein>
    <recommendedName>
        <fullName evidence="2 9">Tryptophan--tRNA ligase</fullName>
        <ecNumber evidence="2 9">6.1.1.2</ecNumber>
    </recommendedName>
</protein>
<evidence type="ECO:0000256" key="8">
    <source>
        <dbReference type="ARBA" id="ARBA00049929"/>
    </source>
</evidence>
<dbReference type="Pfam" id="PF00579">
    <property type="entry name" value="tRNA-synt_1b"/>
    <property type="match status" value="1"/>
</dbReference>
<dbReference type="Proteomes" id="UP000295455">
    <property type="component" value="Unassembled WGS sequence"/>
</dbReference>
<dbReference type="CDD" id="cd00806">
    <property type="entry name" value="TrpRS_core"/>
    <property type="match status" value="1"/>
</dbReference>
<dbReference type="NCBIfam" id="TIGR00233">
    <property type="entry name" value="trpS"/>
    <property type="match status" value="1"/>
</dbReference>
<dbReference type="GO" id="GO:0006436">
    <property type="term" value="P:tryptophanyl-tRNA aminoacylation"/>
    <property type="evidence" value="ECO:0007669"/>
    <property type="project" value="UniProtKB-UniRule"/>
</dbReference>
<keyword evidence="6 10" id="KW-0648">Protein biosynthesis</keyword>
<keyword evidence="7 10" id="KW-0030">Aminoacyl-tRNA synthetase</keyword>
<dbReference type="GO" id="GO:0004830">
    <property type="term" value="F:tryptophan-tRNA ligase activity"/>
    <property type="evidence" value="ECO:0007669"/>
    <property type="project" value="UniProtKB-UniRule"/>
</dbReference>
<evidence type="ECO:0000256" key="9">
    <source>
        <dbReference type="NCBIfam" id="TIGR00233"/>
    </source>
</evidence>
<name>A0A4R1RS63_9FLAO</name>
<dbReference type="PANTHER" id="PTHR43766:SF1">
    <property type="entry name" value="TRYPTOPHAN--TRNA LIGASE, MITOCHONDRIAL"/>
    <property type="match status" value="1"/>
</dbReference>
<evidence type="ECO:0000256" key="6">
    <source>
        <dbReference type="ARBA" id="ARBA00022917"/>
    </source>
</evidence>
<dbReference type="InterPro" id="IPR002305">
    <property type="entry name" value="aa-tRNA-synth_Ic"/>
</dbReference>
<evidence type="ECO:0000256" key="7">
    <source>
        <dbReference type="ARBA" id="ARBA00023146"/>
    </source>
</evidence>
<dbReference type="EMBL" id="SLUP01000001">
    <property type="protein sequence ID" value="TCL69196.1"/>
    <property type="molecule type" value="Genomic_DNA"/>
</dbReference>
<keyword evidence="3 10" id="KW-0436">Ligase</keyword>
<sequence>MARILTGIQATGIPHLGNILGALMPAIKMANSPENDSFLFIANLHTLTLIKDAETLRQNTYSVAAAWLAFGLDVEKTVFYRQSDIPQVTELSWYLSCFFPYQRLTLAHSFKDKADRLEDVNAGLFTYPMLMAADILLYDAEIIPVGKDQLQHIEMTRDVASRFHAKMGDVFVLPEGKVEENIMLIPGTDGEKMSKSRDNTINIFLDDKKLRKQIMTIQTDSTALEDPKDWKTCNCFAIYRLLANDEQIKIMKAHYENGNYGYGHAKQALFELIVETFAVQRERYHYYMNNLNELDKALSLGAEKARLVADDVLKRVREKVGYSTIKLTLTIQDKYFNSLNSKIKSWKTNHRQAINYWNKTHGNNNLQQFLNIDIQQILDQDNCQRKINFELDSLNLKSSEKLNSASEILNQTIKLFDKTTQDESLHYAITNKDLKVIKNETHLYNYILKVNQLIYCFKLEIDIFKLIVSSLKYKARINIR</sequence>
<evidence type="ECO:0000256" key="3">
    <source>
        <dbReference type="ARBA" id="ARBA00022598"/>
    </source>
</evidence>
<gene>
    <name evidence="11" type="ORF">EV196_101630</name>
</gene>
<dbReference type="InterPro" id="IPR050203">
    <property type="entry name" value="Trp-tRNA_synthetase"/>
</dbReference>
<dbReference type="InterPro" id="IPR002306">
    <property type="entry name" value="Trp-tRNA-ligase"/>
</dbReference>
<evidence type="ECO:0000256" key="2">
    <source>
        <dbReference type="ARBA" id="ARBA00013161"/>
    </source>
</evidence>
<dbReference type="PANTHER" id="PTHR43766">
    <property type="entry name" value="TRYPTOPHAN--TRNA LIGASE, MITOCHONDRIAL"/>
    <property type="match status" value="1"/>
</dbReference>
<evidence type="ECO:0000256" key="5">
    <source>
        <dbReference type="ARBA" id="ARBA00022840"/>
    </source>
</evidence>
<dbReference type="Gene3D" id="1.10.240.10">
    <property type="entry name" value="Tyrosyl-Transfer RNA Synthetase"/>
    <property type="match status" value="1"/>
</dbReference>
<dbReference type="FunFam" id="1.10.240.10:FF:000005">
    <property type="entry name" value="Tryptophan--tRNA ligase"/>
    <property type="match status" value="1"/>
</dbReference>
<dbReference type="AlphaFoldDB" id="A0A4R1RS63"/>
<dbReference type="GO" id="GO:0005524">
    <property type="term" value="F:ATP binding"/>
    <property type="evidence" value="ECO:0007669"/>
    <property type="project" value="UniProtKB-KW"/>
</dbReference>
<evidence type="ECO:0000313" key="12">
    <source>
        <dbReference type="Proteomes" id="UP000295455"/>
    </source>
</evidence>
<comment type="catalytic activity">
    <reaction evidence="8">
        <text>tRNA(Trp) + L-tryptophan + ATP = L-tryptophyl-tRNA(Trp) + AMP + diphosphate + H(+)</text>
        <dbReference type="Rhea" id="RHEA:24080"/>
        <dbReference type="Rhea" id="RHEA-COMP:9671"/>
        <dbReference type="Rhea" id="RHEA-COMP:9705"/>
        <dbReference type="ChEBI" id="CHEBI:15378"/>
        <dbReference type="ChEBI" id="CHEBI:30616"/>
        <dbReference type="ChEBI" id="CHEBI:33019"/>
        <dbReference type="ChEBI" id="CHEBI:57912"/>
        <dbReference type="ChEBI" id="CHEBI:78442"/>
        <dbReference type="ChEBI" id="CHEBI:78535"/>
        <dbReference type="ChEBI" id="CHEBI:456215"/>
        <dbReference type="EC" id="6.1.1.2"/>
    </reaction>
</comment>
<dbReference type="SUPFAM" id="SSF52374">
    <property type="entry name" value="Nucleotidylyl transferase"/>
    <property type="match status" value="1"/>
</dbReference>
<dbReference type="GO" id="GO:0005829">
    <property type="term" value="C:cytosol"/>
    <property type="evidence" value="ECO:0007669"/>
    <property type="project" value="TreeGrafter"/>
</dbReference>
<proteinExistence type="inferred from homology"/>
<dbReference type="PRINTS" id="PR01039">
    <property type="entry name" value="TRNASYNTHTRP"/>
</dbReference>
<comment type="caution">
    <text evidence="11">The sequence shown here is derived from an EMBL/GenBank/DDBJ whole genome shotgun (WGS) entry which is preliminary data.</text>
</comment>
<evidence type="ECO:0000313" key="11">
    <source>
        <dbReference type="EMBL" id="TCL69196.1"/>
    </source>
</evidence>
<dbReference type="Gene3D" id="3.40.50.620">
    <property type="entry name" value="HUPs"/>
    <property type="match status" value="1"/>
</dbReference>
<comment type="similarity">
    <text evidence="1 10">Belongs to the class-I aminoacyl-tRNA synthetase family.</text>
</comment>
<keyword evidence="5 10" id="KW-0067">ATP-binding</keyword>
<reference evidence="11 12" key="1">
    <citation type="submission" date="2019-03" db="EMBL/GenBank/DDBJ databases">
        <title>Genomic Encyclopedia of Type Strains, Phase IV (KMG-IV): sequencing the most valuable type-strain genomes for metagenomic binning, comparative biology and taxonomic classification.</title>
        <authorList>
            <person name="Goeker M."/>
        </authorList>
    </citation>
    <scope>NUCLEOTIDE SEQUENCE [LARGE SCALE GENOMIC DNA]</scope>
    <source>
        <strain evidence="11 12">DSM 18792</strain>
    </source>
</reference>
<keyword evidence="12" id="KW-1185">Reference proteome</keyword>